<gene>
    <name evidence="5" type="ORF">DW099_01555</name>
</gene>
<dbReference type="OrthoDB" id="9803968at2"/>
<dbReference type="PROSITE" id="PS00455">
    <property type="entry name" value="AMP_BINDING"/>
    <property type="match status" value="1"/>
</dbReference>
<evidence type="ECO:0000256" key="3">
    <source>
        <dbReference type="ARBA" id="ARBA00024484"/>
    </source>
</evidence>
<comment type="catalytic activity">
    <reaction evidence="3">
        <text>a long-chain fatty acid + ATP + CoA = a long-chain fatty acyl-CoA + AMP + diphosphate</text>
        <dbReference type="Rhea" id="RHEA:15421"/>
        <dbReference type="ChEBI" id="CHEBI:30616"/>
        <dbReference type="ChEBI" id="CHEBI:33019"/>
        <dbReference type="ChEBI" id="CHEBI:57287"/>
        <dbReference type="ChEBI" id="CHEBI:57560"/>
        <dbReference type="ChEBI" id="CHEBI:83139"/>
        <dbReference type="ChEBI" id="CHEBI:456215"/>
        <dbReference type="EC" id="6.2.1.3"/>
    </reaction>
    <physiologicalReaction direction="left-to-right" evidence="3">
        <dbReference type="Rhea" id="RHEA:15422"/>
    </physiologicalReaction>
</comment>
<dbReference type="Pfam" id="PF00501">
    <property type="entry name" value="AMP-binding"/>
    <property type="match status" value="1"/>
</dbReference>
<feature type="domain" description="AMP-dependent synthetase/ligase" evidence="4">
    <location>
        <begin position="50"/>
        <end position="425"/>
    </location>
</feature>
<dbReference type="Proteomes" id="UP000284841">
    <property type="component" value="Unassembled WGS sequence"/>
</dbReference>
<comment type="caution">
    <text evidence="5">The sequence shown here is derived from an EMBL/GenBank/DDBJ whole genome shotgun (WGS) entry which is preliminary data.</text>
</comment>
<dbReference type="AlphaFoldDB" id="A0A415E677"/>
<dbReference type="GO" id="GO:0004467">
    <property type="term" value="F:long-chain fatty acid-CoA ligase activity"/>
    <property type="evidence" value="ECO:0007669"/>
    <property type="project" value="UniProtKB-EC"/>
</dbReference>
<dbReference type="GO" id="GO:0016020">
    <property type="term" value="C:membrane"/>
    <property type="evidence" value="ECO:0007669"/>
    <property type="project" value="TreeGrafter"/>
</dbReference>
<dbReference type="PANTHER" id="PTHR43272">
    <property type="entry name" value="LONG-CHAIN-FATTY-ACID--COA LIGASE"/>
    <property type="match status" value="1"/>
</dbReference>
<reference evidence="5 6" key="1">
    <citation type="submission" date="2018-08" db="EMBL/GenBank/DDBJ databases">
        <title>A genome reference for cultivated species of the human gut microbiota.</title>
        <authorList>
            <person name="Zou Y."/>
            <person name="Xue W."/>
            <person name="Luo G."/>
        </authorList>
    </citation>
    <scope>NUCLEOTIDE SEQUENCE [LARGE SCALE GENOMIC DNA]</scope>
    <source>
        <strain evidence="5 6">AM07-24</strain>
    </source>
</reference>
<protein>
    <submittedName>
        <fullName evidence="5">Long-chain fatty acid--CoA ligase</fullName>
    </submittedName>
</protein>
<proteinExistence type="predicted"/>
<keyword evidence="6" id="KW-1185">Reference proteome</keyword>
<dbReference type="Gene3D" id="3.30.300.30">
    <property type="match status" value="1"/>
</dbReference>
<sequence length="579" mass="65563">MKLKEIKHTKPVFEAAFHKDFRDLINYGADAYRGDDAFIVKHKLNKKDISYEHIKFENFRDHVNYLGTAMLKKGYLGKRIAIIGKNRYEWMLGYFAALCGIGICVPLDKGLPYDELESSLARSYADVLIFDKAHLDVVEELKEKKNTKVSEYICMDEIEGYDSINHMMLEGRDALEGGFDEYLTLPIDAEGTTIILFTSGTTSLSKAVQLSQHNITSNVYAMLRTQDFRRGDVNMAFLPYHHTFGSTGQIVMLASGITTTFCDGLKYLQKNIVEYKVSIFVCVPLLIESIYKKIMQTVKKEGLEKKVNFGLKVSKLLLRFGIDMRRKLFKQILDQLGGELRYVISGASAIDPIALEGFNDFGITAVQGYGMTEAAPVISAENTWERKTGSIGKPLPGVEVQIDEPNEEGIGELIARGPNVMAGYYENEEETAKVLQDGWLHTGDLASVDEDGYIFIRGRKKNVIVLKNGKNVYPEELEILVSNLPYVEENMVFGQPRHKDGDHKDLAICVKIVYKPDYMKEAYGTEDPAEIEAIVKKDIDAINEELPIYKQMLRIIVTDEEMIKTTTGKVKRYEEEKKM</sequence>
<evidence type="ECO:0000259" key="4">
    <source>
        <dbReference type="Pfam" id="PF00501"/>
    </source>
</evidence>
<evidence type="ECO:0000313" key="6">
    <source>
        <dbReference type="Proteomes" id="UP000284841"/>
    </source>
</evidence>
<name>A0A415E677_9FIRM</name>
<evidence type="ECO:0000256" key="2">
    <source>
        <dbReference type="ARBA" id="ARBA00022840"/>
    </source>
</evidence>
<dbReference type="InterPro" id="IPR042099">
    <property type="entry name" value="ANL_N_sf"/>
</dbReference>
<evidence type="ECO:0000256" key="1">
    <source>
        <dbReference type="ARBA" id="ARBA00022741"/>
    </source>
</evidence>
<dbReference type="Pfam" id="PF23562">
    <property type="entry name" value="AMP-binding_C_3"/>
    <property type="match status" value="1"/>
</dbReference>
<dbReference type="InterPro" id="IPR000873">
    <property type="entry name" value="AMP-dep_synth/lig_dom"/>
</dbReference>
<organism evidence="5 6">
    <name type="scientific">Emergencia timonensis</name>
    <dbReference type="NCBI Taxonomy" id="1776384"/>
    <lineage>
        <taxon>Bacteria</taxon>
        <taxon>Bacillati</taxon>
        <taxon>Bacillota</taxon>
        <taxon>Clostridia</taxon>
        <taxon>Peptostreptococcales</taxon>
        <taxon>Anaerovoracaceae</taxon>
        <taxon>Emergencia</taxon>
    </lineage>
</organism>
<keyword evidence="2" id="KW-0067">ATP-binding</keyword>
<dbReference type="EMBL" id="QRMS01000001">
    <property type="protein sequence ID" value="RHJ89287.1"/>
    <property type="molecule type" value="Genomic_DNA"/>
</dbReference>
<dbReference type="Gene3D" id="3.40.50.12780">
    <property type="entry name" value="N-terminal domain of ligase-like"/>
    <property type="match status" value="1"/>
</dbReference>
<dbReference type="STRING" id="1776384.GCA_900086585_02589"/>
<dbReference type="InterPro" id="IPR045851">
    <property type="entry name" value="AMP-bd_C_sf"/>
</dbReference>
<dbReference type="InterPro" id="IPR020845">
    <property type="entry name" value="AMP-binding_CS"/>
</dbReference>
<dbReference type="SUPFAM" id="SSF56801">
    <property type="entry name" value="Acetyl-CoA synthetase-like"/>
    <property type="match status" value="1"/>
</dbReference>
<dbReference type="GO" id="GO:0005524">
    <property type="term" value="F:ATP binding"/>
    <property type="evidence" value="ECO:0007669"/>
    <property type="project" value="UniProtKB-KW"/>
</dbReference>
<evidence type="ECO:0000313" key="5">
    <source>
        <dbReference type="EMBL" id="RHJ89287.1"/>
    </source>
</evidence>
<keyword evidence="5" id="KW-0436">Ligase</keyword>
<dbReference type="PANTHER" id="PTHR43272:SF33">
    <property type="entry name" value="AMP-BINDING DOMAIN-CONTAINING PROTEIN-RELATED"/>
    <property type="match status" value="1"/>
</dbReference>
<accession>A0A415E677</accession>
<keyword evidence="1" id="KW-0547">Nucleotide-binding</keyword>